<keyword evidence="9" id="KW-1185">Reference proteome</keyword>
<feature type="domain" description="HTH tetR-type" evidence="7">
    <location>
        <begin position="7"/>
        <end position="67"/>
    </location>
</feature>
<dbReference type="PROSITE" id="PS50977">
    <property type="entry name" value="HTH_TETR_2"/>
    <property type="match status" value="1"/>
</dbReference>
<accession>A0A347ZP60</accession>
<dbReference type="InterPro" id="IPR050109">
    <property type="entry name" value="HTH-type_TetR-like_transc_reg"/>
</dbReference>
<dbReference type="Pfam" id="PF13977">
    <property type="entry name" value="TetR_C_6"/>
    <property type="match status" value="1"/>
</dbReference>
<keyword evidence="2" id="KW-0805">Transcription regulation</keyword>
<dbReference type="FunFam" id="1.10.10.60:FF:000141">
    <property type="entry name" value="TetR family transcriptional regulator"/>
    <property type="match status" value="1"/>
</dbReference>
<evidence type="ECO:0000256" key="4">
    <source>
        <dbReference type="ARBA" id="ARBA00023163"/>
    </source>
</evidence>
<dbReference type="PANTHER" id="PTHR30055">
    <property type="entry name" value="HTH-TYPE TRANSCRIPTIONAL REGULATOR RUTR"/>
    <property type="match status" value="1"/>
</dbReference>
<evidence type="ECO:0000256" key="6">
    <source>
        <dbReference type="SAM" id="Phobius"/>
    </source>
</evidence>
<dbReference type="Gene3D" id="1.10.10.60">
    <property type="entry name" value="Homeodomain-like"/>
    <property type="match status" value="1"/>
</dbReference>
<feature type="transmembrane region" description="Helical" evidence="6">
    <location>
        <begin position="155"/>
        <end position="173"/>
    </location>
</feature>
<dbReference type="GO" id="GO:0003700">
    <property type="term" value="F:DNA-binding transcription factor activity"/>
    <property type="evidence" value="ECO:0007669"/>
    <property type="project" value="TreeGrafter"/>
</dbReference>
<proteinExistence type="predicted"/>
<evidence type="ECO:0000256" key="3">
    <source>
        <dbReference type="ARBA" id="ARBA00023125"/>
    </source>
</evidence>
<keyword evidence="3 5" id="KW-0238">DNA-binding</keyword>
<name>A0A347ZP60_9CHLR</name>
<dbReference type="InterPro" id="IPR036271">
    <property type="entry name" value="Tet_transcr_reg_TetR-rel_C_sf"/>
</dbReference>
<keyword evidence="6" id="KW-0472">Membrane</keyword>
<gene>
    <name evidence="8" type="ORF">DFR64_2066</name>
</gene>
<dbReference type="EMBL" id="QUMS01000002">
    <property type="protein sequence ID" value="REG08692.1"/>
    <property type="molecule type" value="Genomic_DNA"/>
</dbReference>
<dbReference type="PRINTS" id="PR00455">
    <property type="entry name" value="HTHTETR"/>
</dbReference>
<sequence>MAQQRSEDTRKQIMTTAVNVFCRSGYDAAGVAEICSLAGVSKGAFYHHFPSKKTLFLAIMQQWLTEVDNRLNALRQPNVAVSDTLMQMAHTIGTVFTEASGQLPMFLEFMVQASRDKTVWEATIAPYQAYQYRFAHMLEEGKTEGSIREGEDAQAAAWVLIAFAVGMLLQGVVLPETADWETIAGRGMGMLVESMQRSNK</sequence>
<dbReference type="InterPro" id="IPR009057">
    <property type="entry name" value="Homeodomain-like_sf"/>
</dbReference>
<dbReference type="InterPro" id="IPR039538">
    <property type="entry name" value="BetI_C"/>
</dbReference>
<evidence type="ECO:0000256" key="5">
    <source>
        <dbReference type="PROSITE-ProRule" id="PRU00335"/>
    </source>
</evidence>
<dbReference type="Proteomes" id="UP000256388">
    <property type="component" value="Unassembled WGS sequence"/>
</dbReference>
<evidence type="ECO:0000313" key="9">
    <source>
        <dbReference type="Proteomes" id="UP000256388"/>
    </source>
</evidence>
<keyword evidence="6" id="KW-1133">Transmembrane helix</keyword>
<dbReference type="SUPFAM" id="SSF46689">
    <property type="entry name" value="Homeodomain-like"/>
    <property type="match status" value="1"/>
</dbReference>
<comment type="caution">
    <text evidence="8">The sequence shown here is derived from an EMBL/GenBank/DDBJ whole genome shotgun (WGS) entry which is preliminary data.</text>
</comment>
<dbReference type="PANTHER" id="PTHR30055:SF234">
    <property type="entry name" value="HTH-TYPE TRANSCRIPTIONAL REGULATOR BETI"/>
    <property type="match status" value="1"/>
</dbReference>
<dbReference type="AlphaFoldDB" id="A0A347ZP60"/>
<evidence type="ECO:0000259" key="7">
    <source>
        <dbReference type="PROSITE" id="PS50977"/>
    </source>
</evidence>
<dbReference type="GO" id="GO:0000976">
    <property type="term" value="F:transcription cis-regulatory region binding"/>
    <property type="evidence" value="ECO:0007669"/>
    <property type="project" value="TreeGrafter"/>
</dbReference>
<evidence type="ECO:0000256" key="1">
    <source>
        <dbReference type="ARBA" id="ARBA00022491"/>
    </source>
</evidence>
<protein>
    <submittedName>
        <fullName evidence="8">TetR family transcriptional regulator</fullName>
    </submittedName>
</protein>
<keyword evidence="4" id="KW-0804">Transcription</keyword>
<dbReference type="RefSeq" id="WP_116225340.1">
    <property type="nucleotide sequence ID" value="NZ_AP018437.1"/>
</dbReference>
<evidence type="ECO:0000313" key="8">
    <source>
        <dbReference type="EMBL" id="REG08692.1"/>
    </source>
</evidence>
<feature type="DNA-binding region" description="H-T-H motif" evidence="5">
    <location>
        <begin position="30"/>
        <end position="49"/>
    </location>
</feature>
<dbReference type="SUPFAM" id="SSF48498">
    <property type="entry name" value="Tetracyclin repressor-like, C-terminal domain"/>
    <property type="match status" value="1"/>
</dbReference>
<dbReference type="GO" id="GO:0045892">
    <property type="term" value="P:negative regulation of DNA-templated transcription"/>
    <property type="evidence" value="ECO:0007669"/>
    <property type="project" value="UniProtKB-ARBA"/>
</dbReference>
<dbReference type="OrthoDB" id="9796420at2"/>
<keyword evidence="6" id="KW-0812">Transmembrane</keyword>
<keyword evidence="1" id="KW-0678">Repressor</keyword>
<dbReference type="InterPro" id="IPR001647">
    <property type="entry name" value="HTH_TetR"/>
</dbReference>
<organism evidence="8 9">
    <name type="scientific">Pelolinea submarina</name>
    <dbReference type="NCBI Taxonomy" id="913107"/>
    <lineage>
        <taxon>Bacteria</taxon>
        <taxon>Bacillati</taxon>
        <taxon>Chloroflexota</taxon>
        <taxon>Anaerolineae</taxon>
        <taxon>Anaerolineales</taxon>
        <taxon>Anaerolineaceae</taxon>
        <taxon>Pelolinea</taxon>
    </lineage>
</organism>
<dbReference type="Gene3D" id="1.10.357.10">
    <property type="entry name" value="Tetracycline Repressor, domain 2"/>
    <property type="match status" value="1"/>
</dbReference>
<evidence type="ECO:0000256" key="2">
    <source>
        <dbReference type="ARBA" id="ARBA00023015"/>
    </source>
</evidence>
<dbReference type="Pfam" id="PF00440">
    <property type="entry name" value="TetR_N"/>
    <property type="match status" value="1"/>
</dbReference>
<reference evidence="8 9" key="1">
    <citation type="submission" date="2018-08" db="EMBL/GenBank/DDBJ databases">
        <title>Genomic Encyclopedia of Type Strains, Phase IV (KMG-IV): sequencing the most valuable type-strain genomes for metagenomic binning, comparative biology and taxonomic classification.</title>
        <authorList>
            <person name="Goeker M."/>
        </authorList>
    </citation>
    <scope>NUCLEOTIDE SEQUENCE [LARGE SCALE GENOMIC DNA]</scope>
    <source>
        <strain evidence="8 9">DSM 23923</strain>
    </source>
</reference>